<dbReference type="AlphaFoldDB" id="A0A939FHX9"/>
<dbReference type="PANTHER" id="PTHR30298">
    <property type="entry name" value="H REPEAT-ASSOCIATED PREDICTED TRANSPOSASE"/>
    <property type="match status" value="1"/>
</dbReference>
<dbReference type="EMBL" id="JAFLRJ010001602">
    <property type="protein sequence ID" value="MBO0518396.1"/>
    <property type="molecule type" value="Genomic_DNA"/>
</dbReference>
<feature type="non-terminal residue" evidence="1">
    <location>
        <position position="103"/>
    </location>
</feature>
<dbReference type="RefSeq" id="WP_206970187.1">
    <property type="nucleotide sequence ID" value="NZ_JAFLRJ010001602.1"/>
</dbReference>
<dbReference type="InterPro" id="IPR051698">
    <property type="entry name" value="Transposase_11-like"/>
</dbReference>
<protein>
    <submittedName>
        <fullName evidence="1">ISAs1 family transposase</fullName>
    </submittedName>
</protein>
<dbReference type="NCBIfam" id="NF033564">
    <property type="entry name" value="transpos_ISAs1"/>
    <property type="match status" value="1"/>
</dbReference>
<name>A0A939FHX9_9ACTN</name>
<evidence type="ECO:0000313" key="2">
    <source>
        <dbReference type="Proteomes" id="UP000664167"/>
    </source>
</evidence>
<dbReference type="Proteomes" id="UP000664167">
    <property type="component" value="Unassembled WGS sequence"/>
</dbReference>
<accession>A0A939FHX9</accession>
<proteinExistence type="predicted"/>
<sequence length="103" mass="10804">MDGKVLRGSGTSESVAVTVIGAMAQDGALVAQQRVADKSNEIPALAPLLSVLGLQGVVVTADALHTQVETAKVLVEEMGAHFVLVVKRNQPALWEACRSIPWS</sequence>
<organism evidence="1 2">
    <name type="scientific">Streptomyces beijiangensis</name>
    <dbReference type="NCBI Taxonomy" id="163361"/>
    <lineage>
        <taxon>Bacteria</taxon>
        <taxon>Bacillati</taxon>
        <taxon>Actinomycetota</taxon>
        <taxon>Actinomycetes</taxon>
        <taxon>Kitasatosporales</taxon>
        <taxon>Streptomycetaceae</taxon>
        <taxon>Streptomyces</taxon>
    </lineage>
</organism>
<reference evidence="1" key="1">
    <citation type="submission" date="2021-03" db="EMBL/GenBank/DDBJ databases">
        <title>Streptomyces poriferae sp. nov., a novel marine sponge-derived Actinobacteria species with anti-MRSA activity.</title>
        <authorList>
            <person name="Sandoval-Powers M."/>
            <person name="Kralova S."/>
            <person name="Nguyen G.-S."/>
            <person name="Fawwal D."/>
            <person name="Degnes K."/>
            <person name="Klinkenberg G."/>
            <person name="Sletta H."/>
            <person name="Wentzel A."/>
            <person name="Liles M.R."/>
        </authorList>
    </citation>
    <scope>NUCLEOTIDE SEQUENCE</scope>
    <source>
        <strain evidence="1">DSM 41794</strain>
    </source>
</reference>
<keyword evidence="2" id="KW-1185">Reference proteome</keyword>
<dbReference type="PANTHER" id="PTHR30298:SF0">
    <property type="entry name" value="PROTEIN YBFL-RELATED"/>
    <property type="match status" value="1"/>
</dbReference>
<evidence type="ECO:0000313" key="1">
    <source>
        <dbReference type="EMBL" id="MBO0518396.1"/>
    </source>
</evidence>
<gene>
    <name evidence="1" type="ORF">J0695_42855</name>
</gene>
<comment type="caution">
    <text evidence="1">The sequence shown here is derived from an EMBL/GenBank/DDBJ whole genome shotgun (WGS) entry which is preliminary data.</text>
</comment>
<dbReference type="InterPro" id="IPR047647">
    <property type="entry name" value="ISAs1_transpos"/>
</dbReference>